<protein>
    <recommendedName>
        <fullName evidence="1">Glycosyltransferase 2-like domain-containing protein</fullName>
    </recommendedName>
</protein>
<dbReference type="AlphaFoldDB" id="A0A1G1WY26"/>
<evidence type="ECO:0000313" key="2">
    <source>
        <dbReference type="EMBL" id="OGY32666.1"/>
    </source>
</evidence>
<organism evidence="2 3">
    <name type="scientific">Candidatus Woykebacteria bacterium RIFCSPLOWO2_01_FULL_41_12</name>
    <dbReference type="NCBI Taxonomy" id="1802604"/>
    <lineage>
        <taxon>Bacteria</taxon>
        <taxon>Candidatus Woykeibacteriota</taxon>
    </lineage>
</organism>
<feature type="domain" description="Glycosyltransferase 2-like" evidence="1">
    <location>
        <begin position="13"/>
        <end position="169"/>
    </location>
</feature>
<accession>A0A1G1WY26</accession>
<dbReference type="EMBL" id="MHDA01000010">
    <property type="protein sequence ID" value="OGY32666.1"/>
    <property type="molecule type" value="Genomic_DNA"/>
</dbReference>
<evidence type="ECO:0000259" key="1">
    <source>
        <dbReference type="Pfam" id="PF00535"/>
    </source>
</evidence>
<dbReference type="InterPro" id="IPR029044">
    <property type="entry name" value="Nucleotide-diphossugar_trans"/>
</dbReference>
<sequence>MGPEPNSRHKFISVVIPGYNEEKYLPNCLASLKEQDYPKERFEVIVVDNNSTDKTGEIAESYGARLVGLQTHQGVSPARQAGSQAAKGEIIAGTDADTIVSKNWLSTINKYFQDPQVVAITGGAQFHSTGWFNRFLAGFFPLLVRIQFILGKPGLNGFNFAIKKTIFDKIGGFNISLKSAEDVDLGIRASKEGKVLFVPDLKAATSARRIEKSRLGFFWHHIKNIIRFMILKKDPEGFENIR</sequence>
<dbReference type="PANTHER" id="PTHR43630:SF2">
    <property type="entry name" value="GLYCOSYLTRANSFERASE"/>
    <property type="match status" value="1"/>
</dbReference>
<evidence type="ECO:0000313" key="3">
    <source>
        <dbReference type="Proteomes" id="UP000179279"/>
    </source>
</evidence>
<dbReference type="Pfam" id="PF00535">
    <property type="entry name" value="Glycos_transf_2"/>
    <property type="match status" value="1"/>
</dbReference>
<proteinExistence type="predicted"/>
<name>A0A1G1WY26_9BACT</name>
<dbReference type="SUPFAM" id="SSF53448">
    <property type="entry name" value="Nucleotide-diphospho-sugar transferases"/>
    <property type="match status" value="1"/>
</dbReference>
<dbReference type="PANTHER" id="PTHR43630">
    <property type="entry name" value="POLY-BETA-1,6-N-ACETYL-D-GLUCOSAMINE SYNTHASE"/>
    <property type="match status" value="1"/>
</dbReference>
<gene>
    <name evidence="2" type="ORF">A3A57_02705</name>
</gene>
<reference evidence="2 3" key="1">
    <citation type="journal article" date="2016" name="Nat. Commun.">
        <title>Thousands of microbial genomes shed light on interconnected biogeochemical processes in an aquifer system.</title>
        <authorList>
            <person name="Anantharaman K."/>
            <person name="Brown C.T."/>
            <person name="Hug L.A."/>
            <person name="Sharon I."/>
            <person name="Castelle C.J."/>
            <person name="Probst A.J."/>
            <person name="Thomas B.C."/>
            <person name="Singh A."/>
            <person name="Wilkins M.J."/>
            <person name="Karaoz U."/>
            <person name="Brodie E.L."/>
            <person name="Williams K.H."/>
            <person name="Hubbard S.S."/>
            <person name="Banfield J.F."/>
        </authorList>
    </citation>
    <scope>NUCLEOTIDE SEQUENCE [LARGE SCALE GENOMIC DNA]</scope>
</reference>
<comment type="caution">
    <text evidence="2">The sequence shown here is derived from an EMBL/GenBank/DDBJ whole genome shotgun (WGS) entry which is preliminary data.</text>
</comment>
<dbReference type="Gene3D" id="3.90.550.10">
    <property type="entry name" value="Spore Coat Polysaccharide Biosynthesis Protein SpsA, Chain A"/>
    <property type="match status" value="1"/>
</dbReference>
<dbReference type="Proteomes" id="UP000179279">
    <property type="component" value="Unassembled WGS sequence"/>
</dbReference>
<dbReference type="InterPro" id="IPR001173">
    <property type="entry name" value="Glyco_trans_2-like"/>
</dbReference>